<dbReference type="PROSITE" id="PS50011">
    <property type="entry name" value="PROTEIN_KINASE_DOM"/>
    <property type="match status" value="1"/>
</dbReference>
<dbReference type="InterPro" id="IPR000719">
    <property type="entry name" value="Prot_kinase_dom"/>
</dbReference>
<comment type="caution">
    <text evidence="8">The sequence shown here is derived from an EMBL/GenBank/DDBJ whole genome shotgun (WGS) entry which is preliminary data.</text>
</comment>
<proteinExistence type="predicted"/>
<dbReference type="Proteomes" id="UP001470230">
    <property type="component" value="Unassembled WGS sequence"/>
</dbReference>
<dbReference type="PANTHER" id="PTHR24346:SF82">
    <property type="entry name" value="KP78A-RELATED"/>
    <property type="match status" value="1"/>
</dbReference>
<keyword evidence="5" id="KW-0067">ATP-binding</keyword>
<dbReference type="Gene3D" id="1.10.510.10">
    <property type="entry name" value="Transferase(Phosphotransferase) domain 1"/>
    <property type="match status" value="2"/>
</dbReference>
<keyword evidence="2" id="KW-0808">Transferase</keyword>
<evidence type="ECO:0000256" key="3">
    <source>
        <dbReference type="ARBA" id="ARBA00022741"/>
    </source>
</evidence>
<keyword evidence="1" id="KW-0723">Serine/threonine-protein kinase</keyword>
<evidence type="ECO:0000256" key="2">
    <source>
        <dbReference type="ARBA" id="ARBA00022679"/>
    </source>
</evidence>
<dbReference type="PANTHER" id="PTHR24346">
    <property type="entry name" value="MAP/MICROTUBULE AFFINITY-REGULATING KINASE"/>
    <property type="match status" value="1"/>
</dbReference>
<evidence type="ECO:0000313" key="9">
    <source>
        <dbReference type="Proteomes" id="UP001470230"/>
    </source>
</evidence>
<dbReference type="PROSITE" id="PS00108">
    <property type="entry name" value="PROTEIN_KINASE_ST"/>
    <property type="match status" value="1"/>
</dbReference>
<evidence type="ECO:0000256" key="5">
    <source>
        <dbReference type="ARBA" id="ARBA00022840"/>
    </source>
</evidence>
<keyword evidence="9" id="KW-1185">Reference proteome</keyword>
<feature type="region of interest" description="Disordered" evidence="6">
    <location>
        <begin position="214"/>
        <end position="236"/>
    </location>
</feature>
<dbReference type="InterPro" id="IPR011009">
    <property type="entry name" value="Kinase-like_dom_sf"/>
</dbReference>
<sequence>MIPKVNEIIENYEFLQLIGSGSFADVLLAEYQLIDEKVGIKIINKKKKKSETIDQENSNDNKFTNVNKDEELQINQKFLQEINMMELVKYHPFIIQLFNLIETSNYYNIIMEYGKNGNLAEQMKMYKDRLKSKSKLKHENTNDDIINFGDENEIKKIFVQIVRTVIYLHDQCHIAHRDLKAENILIDENMNIKIIDFGFGCKIIDNTKNSKNLETSTLPNENSNKDHIKSNINDDDSGHLKTHTRPILEDQSICGPPNYVPPEMILKNIAIGEEVDTWMLGILLYFIIYNNFPYNSHDVTNLISKIAYLDYHIPETRIIIKKVVQSRKLKKKSHQFSSDNNHQEEELYEEEDDDMPNFMKFDMFSNLAKERRKQKHQVSQFMVNSNTFGNDNKNDEEDTKTVNVIKYKEVKVPVSSSCRDLIRKMLCKDPLKRISLKDILKHLWIMEAKDFMNGEDTRASNISKLKIEQDLEEELLQKSRLAAKLATRFAEISDSELMSVNNISLKDIVESFYKNKEVPFDLTEVEEQMKENVYNDNTAILRILFRREEQKQMKKLINSFINEK</sequence>
<dbReference type="SUPFAM" id="SSF56112">
    <property type="entry name" value="Protein kinase-like (PK-like)"/>
    <property type="match status" value="1"/>
</dbReference>
<dbReference type="Gene3D" id="3.30.200.20">
    <property type="entry name" value="Phosphorylase Kinase, domain 1"/>
    <property type="match status" value="1"/>
</dbReference>
<dbReference type="InterPro" id="IPR008271">
    <property type="entry name" value="Ser/Thr_kinase_AS"/>
</dbReference>
<name>A0ABR2KDT6_9EUKA</name>
<gene>
    <name evidence="8" type="ORF">M9Y10_034016</name>
</gene>
<evidence type="ECO:0000256" key="6">
    <source>
        <dbReference type="SAM" id="MobiDB-lite"/>
    </source>
</evidence>
<dbReference type="EMBL" id="JAPFFF010000005">
    <property type="protein sequence ID" value="KAK8889270.1"/>
    <property type="molecule type" value="Genomic_DNA"/>
</dbReference>
<keyword evidence="4" id="KW-0418">Kinase</keyword>
<protein>
    <recommendedName>
        <fullName evidence="7">Protein kinase domain-containing protein</fullName>
    </recommendedName>
</protein>
<evidence type="ECO:0000256" key="1">
    <source>
        <dbReference type="ARBA" id="ARBA00022527"/>
    </source>
</evidence>
<keyword evidence="3" id="KW-0547">Nucleotide-binding</keyword>
<accession>A0ABR2KDT6</accession>
<evidence type="ECO:0000259" key="7">
    <source>
        <dbReference type="PROSITE" id="PS50011"/>
    </source>
</evidence>
<organism evidence="8 9">
    <name type="scientific">Tritrichomonas musculus</name>
    <dbReference type="NCBI Taxonomy" id="1915356"/>
    <lineage>
        <taxon>Eukaryota</taxon>
        <taxon>Metamonada</taxon>
        <taxon>Parabasalia</taxon>
        <taxon>Tritrichomonadida</taxon>
        <taxon>Tritrichomonadidae</taxon>
        <taxon>Tritrichomonas</taxon>
    </lineage>
</organism>
<evidence type="ECO:0000256" key="4">
    <source>
        <dbReference type="ARBA" id="ARBA00022777"/>
    </source>
</evidence>
<dbReference type="SMART" id="SM00220">
    <property type="entry name" value="S_TKc"/>
    <property type="match status" value="1"/>
</dbReference>
<feature type="domain" description="Protein kinase" evidence="7">
    <location>
        <begin position="12"/>
        <end position="445"/>
    </location>
</feature>
<reference evidence="8 9" key="1">
    <citation type="submission" date="2024-04" db="EMBL/GenBank/DDBJ databases">
        <title>Tritrichomonas musculus Genome.</title>
        <authorList>
            <person name="Alves-Ferreira E."/>
            <person name="Grigg M."/>
            <person name="Lorenzi H."/>
            <person name="Galac M."/>
        </authorList>
    </citation>
    <scope>NUCLEOTIDE SEQUENCE [LARGE SCALE GENOMIC DNA]</scope>
    <source>
        <strain evidence="8 9">EAF2021</strain>
    </source>
</reference>
<dbReference type="Pfam" id="PF00069">
    <property type="entry name" value="Pkinase"/>
    <property type="match status" value="2"/>
</dbReference>
<evidence type="ECO:0000313" key="8">
    <source>
        <dbReference type="EMBL" id="KAK8889270.1"/>
    </source>
</evidence>